<dbReference type="KEGG" id="bbel:109475441"/>
<evidence type="ECO:0000313" key="5">
    <source>
        <dbReference type="Proteomes" id="UP000515135"/>
    </source>
</evidence>
<dbReference type="RefSeq" id="XP_019631600.1">
    <property type="nucleotide sequence ID" value="XM_019776041.1"/>
</dbReference>
<dbReference type="CDD" id="cd19941">
    <property type="entry name" value="TIL"/>
    <property type="match status" value="1"/>
</dbReference>
<dbReference type="GO" id="GO:0005576">
    <property type="term" value="C:extracellular region"/>
    <property type="evidence" value="ECO:0007669"/>
    <property type="project" value="InterPro"/>
</dbReference>
<keyword evidence="5" id="KW-1185">Reference proteome</keyword>
<gene>
    <name evidence="6" type="primary">LOC109475441</name>
</gene>
<name>A0A6P4YQ61_BRABE</name>
<dbReference type="Gene3D" id="3.10.100.10">
    <property type="entry name" value="Mannose-Binding Protein A, subunit A"/>
    <property type="match status" value="1"/>
</dbReference>
<dbReference type="AlphaFoldDB" id="A0A6P4YQ61"/>
<dbReference type="PROSITE" id="PS51323">
    <property type="entry name" value="IGFBP_N_2"/>
    <property type="match status" value="1"/>
</dbReference>
<evidence type="ECO:0000259" key="3">
    <source>
        <dbReference type="PROSITE" id="PS50041"/>
    </source>
</evidence>
<evidence type="ECO:0000256" key="1">
    <source>
        <dbReference type="ARBA" id="ARBA00023157"/>
    </source>
</evidence>
<dbReference type="SUPFAM" id="SSF56436">
    <property type="entry name" value="C-type lectin-like"/>
    <property type="match status" value="1"/>
</dbReference>
<proteinExistence type="predicted"/>
<dbReference type="SMART" id="SM00034">
    <property type="entry name" value="CLECT"/>
    <property type="match status" value="1"/>
</dbReference>
<keyword evidence="1" id="KW-1015">Disulfide bond</keyword>
<accession>A0A6P4YQ61</accession>
<evidence type="ECO:0000256" key="2">
    <source>
        <dbReference type="SAM" id="SignalP"/>
    </source>
</evidence>
<dbReference type="SMART" id="SM00121">
    <property type="entry name" value="IB"/>
    <property type="match status" value="1"/>
</dbReference>
<feature type="domain" description="IGFBP N-terminal" evidence="4">
    <location>
        <begin position="18"/>
        <end position="91"/>
    </location>
</feature>
<dbReference type="Pfam" id="PF00219">
    <property type="entry name" value="IGFBP"/>
    <property type="match status" value="1"/>
</dbReference>
<keyword evidence="2" id="KW-0732">Signal</keyword>
<feature type="chain" id="PRO_5027955197" evidence="2">
    <location>
        <begin position="20"/>
        <end position="348"/>
    </location>
</feature>
<dbReference type="Proteomes" id="UP000515135">
    <property type="component" value="Unplaced"/>
</dbReference>
<dbReference type="InterPro" id="IPR036084">
    <property type="entry name" value="Ser_inhib-like_sf"/>
</dbReference>
<dbReference type="CDD" id="cd00037">
    <property type="entry name" value="CLECT"/>
    <property type="match status" value="1"/>
</dbReference>
<dbReference type="PANTHER" id="PTHR22801:SF63">
    <property type="entry name" value="C-TYPE LECTIN DOMAIN-CONTAINING PROTEIN"/>
    <property type="match status" value="1"/>
</dbReference>
<dbReference type="InterPro" id="IPR018378">
    <property type="entry name" value="C-type_lectin_CS"/>
</dbReference>
<protein>
    <submittedName>
        <fullName evidence="6">SCO-spondin-like</fullName>
    </submittedName>
</protein>
<organism evidence="5 6">
    <name type="scientific">Branchiostoma belcheri</name>
    <name type="common">Amphioxus</name>
    <dbReference type="NCBI Taxonomy" id="7741"/>
    <lineage>
        <taxon>Eukaryota</taxon>
        <taxon>Metazoa</taxon>
        <taxon>Chordata</taxon>
        <taxon>Cephalochordata</taxon>
        <taxon>Leptocardii</taxon>
        <taxon>Amphioxiformes</taxon>
        <taxon>Branchiostomatidae</taxon>
        <taxon>Branchiostoma</taxon>
    </lineage>
</organism>
<dbReference type="Pfam" id="PF01826">
    <property type="entry name" value="TIL"/>
    <property type="match status" value="1"/>
</dbReference>
<dbReference type="OrthoDB" id="6236007at2759"/>
<evidence type="ECO:0000259" key="4">
    <source>
        <dbReference type="PROSITE" id="PS51323"/>
    </source>
</evidence>
<feature type="signal peptide" evidence="2">
    <location>
        <begin position="1"/>
        <end position="19"/>
    </location>
</feature>
<dbReference type="Gene3D" id="4.10.40.20">
    <property type="match status" value="1"/>
</dbReference>
<dbReference type="SUPFAM" id="SSF57567">
    <property type="entry name" value="Serine protease inhibitors"/>
    <property type="match status" value="1"/>
</dbReference>
<dbReference type="PROSITE" id="PS00615">
    <property type="entry name" value="C_TYPE_LECTIN_1"/>
    <property type="match status" value="1"/>
</dbReference>
<dbReference type="PROSITE" id="PS50041">
    <property type="entry name" value="C_TYPE_LECTIN_2"/>
    <property type="match status" value="1"/>
</dbReference>
<dbReference type="InterPro" id="IPR016186">
    <property type="entry name" value="C-type_lectin-like/link_sf"/>
</dbReference>
<reference evidence="6" key="1">
    <citation type="submission" date="2025-08" db="UniProtKB">
        <authorList>
            <consortium name="RefSeq"/>
        </authorList>
    </citation>
    <scope>IDENTIFICATION</scope>
    <source>
        <tissue evidence="6">Gonad</tissue>
    </source>
</reference>
<dbReference type="InterPro" id="IPR001304">
    <property type="entry name" value="C-type_lectin-like"/>
</dbReference>
<dbReference type="InterPro" id="IPR000867">
    <property type="entry name" value="IGFBP-like"/>
</dbReference>
<dbReference type="PANTHER" id="PTHR22801">
    <property type="entry name" value="LITHOSTATHINE"/>
    <property type="match status" value="1"/>
</dbReference>
<dbReference type="GeneID" id="109475441"/>
<dbReference type="Pfam" id="PF00059">
    <property type="entry name" value="Lectin_C"/>
    <property type="match status" value="1"/>
</dbReference>
<dbReference type="InterPro" id="IPR002919">
    <property type="entry name" value="TIL_dom"/>
</dbReference>
<dbReference type="InterPro" id="IPR016187">
    <property type="entry name" value="CTDL_fold"/>
</dbReference>
<dbReference type="SUPFAM" id="SSF57184">
    <property type="entry name" value="Growth factor receptor domain"/>
    <property type="match status" value="1"/>
</dbReference>
<dbReference type="Gene3D" id="2.10.25.10">
    <property type="entry name" value="Laminin"/>
    <property type="match status" value="1"/>
</dbReference>
<dbReference type="InterPro" id="IPR009030">
    <property type="entry name" value="Growth_fac_rcpt_cys_sf"/>
</dbReference>
<evidence type="ECO:0000313" key="6">
    <source>
        <dbReference type="RefSeq" id="XP_019631600.1"/>
    </source>
</evidence>
<feature type="domain" description="C-type lectin" evidence="3">
    <location>
        <begin position="226"/>
        <end position="343"/>
    </location>
</feature>
<dbReference type="InterPro" id="IPR050801">
    <property type="entry name" value="Ca-Dep_Lectins_ImmuneDev"/>
</dbReference>
<sequence length="348" mass="38000">MGTLLGTLLLLAAVRSVAALSCLPCDRSQCLPPPSCPADVVKDVCGCCAACAKVEGERCGGPWGITGTCSSGLTCNKDPNDFNADGVCVVDGAQQCPSGSSWSYCGSACPATCDEQPMFCTLQCVARCVCDDRTHVWHNNVCIPPGSCPRQFCEYNGRRYKVGESWGVRETAGKNCLCDGRGERCLFVDCSPGSEHYLTTAGTWDCRPVRGGTCPRGYTKLMHTSGKSPCYRFARKPATYGEAAASCRADGGRLVTIRTPLAQFRVTILAFLKIHAGSWIGLSDRGRAGTLVWSDGVKYNGRRYSHWGPRYWNTPGYNCVYLVQPLYRWQRGRCGLRRAYICEYNPYN</sequence>